<dbReference type="PROSITE" id="PS00217">
    <property type="entry name" value="SUGAR_TRANSPORT_2"/>
    <property type="match status" value="1"/>
</dbReference>
<dbReference type="Pfam" id="PF00083">
    <property type="entry name" value="Sugar_tr"/>
    <property type="match status" value="1"/>
</dbReference>
<evidence type="ECO:0000256" key="6">
    <source>
        <dbReference type="SAM" id="Phobius"/>
    </source>
</evidence>
<evidence type="ECO:0000256" key="1">
    <source>
        <dbReference type="ARBA" id="ARBA00004141"/>
    </source>
</evidence>
<feature type="transmembrane region" description="Helical" evidence="6">
    <location>
        <begin position="230"/>
        <end position="249"/>
    </location>
</feature>
<accession>A0A8K0TW36</accession>
<dbReference type="Gene3D" id="1.20.1250.20">
    <property type="entry name" value="MFS general substrate transporter like domains"/>
    <property type="match status" value="1"/>
</dbReference>
<evidence type="ECO:0000313" key="8">
    <source>
        <dbReference type="EMBL" id="KAH7376646.1"/>
    </source>
</evidence>
<dbReference type="EMBL" id="JAGPXD010000001">
    <property type="protein sequence ID" value="KAH7376646.1"/>
    <property type="molecule type" value="Genomic_DNA"/>
</dbReference>
<dbReference type="PANTHER" id="PTHR48022:SF41">
    <property type="entry name" value="MAJOR FACILITATOR SUPERFAMILY (MFS) PROFILE DOMAIN-CONTAINING PROTEIN"/>
    <property type="match status" value="1"/>
</dbReference>
<dbReference type="AlphaFoldDB" id="A0A8K0TW36"/>
<feature type="transmembrane region" description="Helical" evidence="6">
    <location>
        <begin position="471"/>
        <end position="490"/>
    </location>
</feature>
<dbReference type="OrthoDB" id="6612291at2759"/>
<evidence type="ECO:0000259" key="7">
    <source>
        <dbReference type="PROSITE" id="PS50850"/>
    </source>
</evidence>
<reference evidence="8" key="1">
    <citation type="journal article" date="2021" name="Nat. Commun.">
        <title>Genetic determinants of endophytism in the Arabidopsis root mycobiome.</title>
        <authorList>
            <person name="Mesny F."/>
            <person name="Miyauchi S."/>
            <person name="Thiergart T."/>
            <person name="Pickel B."/>
            <person name="Atanasova L."/>
            <person name="Karlsson M."/>
            <person name="Huettel B."/>
            <person name="Barry K.W."/>
            <person name="Haridas S."/>
            <person name="Chen C."/>
            <person name="Bauer D."/>
            <person name="Andreopoulos W."/>
            <person name="Pangilinan J."/>
            <person name="LaButti K."/>
            <person name="Riley R."/>
            <person name="Lipzen A."/>
            <person name="Clum A."/>
            <person name="Drula E."/>
            <person name="Henrissat B."/>
            <person name="Kohler A."/>
            <person name="Grigoriev I.V."/>
            <person name="Martin F.M."/>
            <person name="Hacquard S."/>
        </authorList>
    </citation>
    <scope>NUCLEOTIDE SEQUENCE</scope>
    <source>
        <strain evidence="8">MPI-CAGE-AT-0016</strain>
    </source>
</reference>
<evidence type="ECO:0000256" key="2">
    <source>
        <dbReference type="ARBA" id="ARBA00010992"/>
    </source>
</evidence>
<dbReference type="InterPro" id="IPR005829">
    <property type="entry name" value="Sugar_transporter_CS"/>
</dbReference>
<dbReference type="InterPro" id="IPR020846">
    <property type="entry name" value="MFS_dom"/>
</dbReference>
<comment type="caution">
    <text evidence="8">The sequence shown here is derived from an EMBL/GenBank/DDBJ whole genome shotgun (WGS) entry which is preliminary data.</text>
</comment>
<dbReference type="InterPro" id="IPR005828">
    <property type="entry name" value="MFS_sugar_transport-like"/>
</dbReference>
<feature type="domain" description="Major facilitator superfamily (MFS) profile" evidence="7">
    <location>
        <begin position="48"/>
        <end position="494"/>
    </location>
</feature>
<organism evidence="8 9">
    <name type="scientific">Plectosphaerella cucumerina</name>
    <dbReference type="NCBI Taxonomy" id="40658"/>
    <lineage>
        <taxon>Eukaryota</taxon>
        <taxon>Fungi</taxon>
        <taxon>Dikarya</taxon>
        <taxon>Ascomycota</taxon>
        <taxon>Pezizomycotina</taxon>
        <taxon>Sordariomycetes</taxon>
        <taxon>Hypocreomycetidae</taxon>
        <taxon>Glomerellales</taxon>
        <taxon>Plectosphaerellaceae</taxon>
        <taxon>Plectosphaerella</taxon>
    </lineage>
</organism>
<feature type="transmembrane region" description="Helical" evidence="6">
    <location>
        <begin position="95"/>
        <end position="116"/>
    </location>
</feature>
<feature type="transmembrane region" description="Helical" evidence="6">
    <location>
        <begin position="308"/>
        <end position="332"/>
    </location>
</feature>
<comment type="similarity">
    <text evidence="2">Belongs to the major facilitator superfamily. Sugar transporter (TC 2.A.1.1) family.</text>
</comment>
<sequence length="521" mass="56133">MASIEANDDKRDGCTVDLKESVAIDEALSGNEKSIWRHLAENPRVIACTLLANCGAFLFGYDILVQGAIVALPAFSIHFGSPYEGGLILPALWQGLWQAFAAMGIMLGASSNGFLMDKIGRRIMFAVGGTVSAIGVAITFVASDLAETDQRRGVLLLGKFIIGISMGIMMSTCQTYVSEISPPKLRTVLLGLYPFIITVGQMIAITVVFSRVSDMTKAAFKIPFASQWAFSGYSLLAALILPESPVYLVEKGKYEQSRKSLSFLGFSSSADDRISSIQASLEQQGTSESQAISFKECFQGVNLRRTRIVALLNTLQQFMGVSLVANSTYFFIMAGMNPTMSLTLNQIGVGLSMACTVGAWFIIGHVGRRVAILGSFAAAGVIFLGMGIAGFFPQNPTALRFIGVSLLMAACSSNLGVGTAYPVSAAEIPSVRLRAKTLGLGFFVNAFMTWIFSFCVPYMFNADQGNLGGKIGFVFMGFCVIGFGLSWLEIPETKNMTYSRIEQLFESGVSARRFKAVAEME</sequence>
<feature type="transmembrane region" description="Helical" evidence="6">
    <location>
        <begin position="123"/>
        <end position="142"/>
    </location>
</feature>
<gene>
    <name evidence="8" type="ORF">B0T11DRAFT_309319</name>
</gene>
<feature type="transmembrane region" description="Helical" evidence="6">
    <location>
        <begin position="398"/>
        <end position="417"/>
    </location>
</feature>
<protein>
    <submittedName>
        <fullName evidence="8">General substrate transporter</fullName>
    </submittedName>
</protein>
<feature type="transmembrane region" description="Helical" evidence="6">
    <location>
        <begin position="438"/>
        <end position="459"/>
    </location>
</feature>
<evidence type="ECO:0000256" key="3">
    <source>
        <dbReference type="ARBA" id="ARBA00022692"/>
    </source>
</evidence>
<dbReference type="PROSITE" id="PS50850">
    <property type="entry name" value="MFS"/>
    <property type="match status" value="1"/>
</dbReference>
<dbReference type="SUPFAM" id="SSF103473">
    <property type="entry name" value="MFS general substrate transporter"/>
    <property type="match status" value="1"/>
</dbReference>
<name>A0A8K0TW36_9PEZI</name>
<feature type="transmembrane region" description="Helical" evidence="6">
    <location>
        <begin position="154"/>
        <end position="177"/>
    </location>
</feature>
<dbReference type="GO" id="GO:0005351">
    <property type="term" value="F:carbohydrate:proton symporter activity"/>
    <property type="evidence" value="ECO:0007669"/>
    <property type="project" value="TreeGrafter"/>
</dbReference>
<dbReference type="PANTHER" id="PTHR48022">
    <property type="entry name" value="PLASTIDIC GLUCOSE TRANSPORTER 4"/>
    <property type="match status" value="1"/>
</dbReference>
<dbReference type="InterPro" id="IPR036259">
    <property type="entry name" value="MFS_trans_sf"/>
</dbReference>
<keyword evidence="5 6" id="KW-0472">Membrane</keyword>
<evidence type="ECO:0000313" key="9">
    <source>
        <dbReference type="Proteomes" id="UP000813385"/>
    </source>
</evidence>
<evidence type="ECO:0000256" key="5">
    <source>
        <dbReference type="ARBA" id="ARBA00023136"/>
    </source>
</evidence>
<keyword evidence="4 6" id="KW-1133">Transmembrane helix</keyword>
<feature type="transmembrane region" description="Helical" evidence="6">
    <location>
        <begin position="370"/>
        <end position="392"/>
    </location>
</feature>
<keyword evidence="3 6" id="KW-0812">Transmembrane</keyword>
<dbReference type="Proteomes" id="UP000813385">
    <property type="component" value="Unassembled WGS sequence"/>
</dbReference>
<dbReference type="InterPro" id="IPR050360">
    <property type="entry name" value="MFS_Sugar_Transporters"/>
</dbReference>
<feature type="transmembrane region" description="Helical" evidence="6">
    <location>
        <begin position="45"/>
        <end position="75"/>
    </location>
</feature>
<proteinExistence type="inferred from homology"/>
<keyword evidence="9" id="KW-1185">Reference proteome</keyword>
<feature type="transmembrane region" description="Helical" evidence="6">
    <location>
        <begin position="344"/>
        <end position="363"/>
    </location>
</feature>
<dbReference type="GO" id="GO:0016020">
    <property type="term" value="C:membrane"/>
    <property type="evidence" value="ECO:0007669"/>
    <property type="project" value="UniProtKB-SubCell"/>
</dbReference>
<evidence type="ECO:0000256" key="4">
    <source>
        <dbReference type="ARBA" id="ARBA00022989"/>
    </source>
</evidence>
<feature type="transmembrane region" description="Helical" evidence="6">
    <location>
        <begin position="189"/>
        <end position="210"/>
    </location>
</feature>
<comment type="subcellular location">
    <subcellularLocation>
        <location evidence="1">Membrane</location>
        <topology evidence="1">Multi-pass membrane protein</topology>
    </subcellularLocation>
</comment>